<reference evidence="1 2" key="1">
    <citation type="journal article" date="2020" name="Harmful Algae">
        <title>Molecular and morphological characterization of a novel dihydroanatoxin-a producing Microcoleus species (cyanobacteria) from the Russian River, California, USA.</title>
        <authorList>
            <person name="Conklin K.Y."/>
            <person name="Stancheva R."/>
            <person name="Otten T.G."/>
            <person name="Fadness R."/>
            <person name="Boyer G.L."/>
            <person name="Read B."/>
            <person name="Zhang X."/>
            <person name="Sheath R.G."/>
        </authorList>
    </citation>
    <scope>NUCLEOTIDE SEQUENCE [LARGE SCALE GENOMIC DNA]</scope>
    <source>
        <strain evidence="1 2">PTRS2</strain>
    </source>
</reference>
<keyword evidence="2" id="KW-1185">Reference proteome</keyword>
<sequence length="41" mass="4351">MGNWASGIGHQELGIGNWASGIGHRAWGIENCLLSLTTNNN</sequence>
<gene>
    <name evidence="1" type="ORF">WMG39_27715</name>
</gene>
<proteinExistence type="predicted"/>
<name>A0ABU8YWM9_9CYAN</name>
<organism evidence="1 2">
    <name type="scientific">Microcoleus anatoxicus PTRS2</name>
    <dbReference type="NCBI Taxonomy" id="2705321"/>
    <lineage>
        <taxon>Bacteria</taxon>
        <taxon>Bacillati</taxon>
        <taxon>Cyanobacteriota</taxon>
        <taxon>Cyanophyceae</taxon>
        <taxon>Oscillatoriophycideae</taxon>
        <taxon>Oscillatoriales</taxon>
        <taxon>Microcoleaceae</taxon>
        <taxon>Microcoleus</taxon>
        <taxon>Microcoleus anatoxicus</taxon>
    </lineage>
</organism>
<protein>
    <submittedName>
        <fullName evidence="1">Uncharacterized protein</fullName>
    </submittedName>
</protein>
<comment type="caution">
    <text evidence="1">The sequence shown here is derived from an EMBL/GenBank/DDBJ whole genome shotgun (WGS) entry which is preliminary data.</text>
</comment>
<dbReference type="Proteomes" id="UP001384579">
    <property type="component" value="Unassembled WGS sequence"/>
</dbReference>
<accession>A0ABU8YWM9</accession>
<evidence type="ECO:0000313" key="1">
    <source>
        <dbReference type="EMBL" id="MEK0188603.1"/>
    </source>
</evidence>
<dbReference type="RefSeq" id="WP_340542160.1">
    <property type="nucleotide sequence ID" value="NZ_JBBLXS010000679.1"/>
</dbReference>
<evidence type="ECO:0000313" key="2">
    <source>
        <dbReference type="Proteomes" id="UP001384579"/>
    </source>
</evidence>
<dbReference type="EMBL" id="JBBLXS010000679">
    <property type="protein sequence ID" value="MEK0188603.1"/>
    <property type="molecule type" value="Genomic_DNA"/>
</dbReference>